<comment type="caution">
    <text evidence="2">The sequence shown here is derived from an EMBL/GenBank/DDBJ whole genome shotgun (WGS) entry which is preliminary data.</text>
</comment>
<organism evidence="2 3">
    <name type="scientific">Vibrio lentus</name>
    <dbReference type="NCBI Taxonomy" id="136468"/>
    <lineage>
        <taxon>Bacteria</taxon>
        <taxon>Pseudomonadati</taxon>
        <taxon>Pseudomonadota</taxon>
        <taxon>Gammaproteobacteria</taxon>
        <taxon>Vibrionales</taxon>
        <taxon>Vibrionaceae</taxon>
        <taxon>Vibrio</taxon>
    </lineage>
</organism>
<dbReference type="Proteomes" id="UP000305840">
    <property type="component" value="Unassembled WGS sequence"/>
</dbReference>
<keyword evidence="1" id="KW-1133">Transmembrane helix</keyword>
<keyword evidence="1" id="KW-0472">Membrane</keyword>
<dbReference type="AlphaFoldDB" id="A0A4U2BJP5"/>
<reference evidence="2 3" key="1">
    <citation type="submission" date="2019-04" db="EMBL/GenBank/DDBJ databases">
        <title>A reverse ecology approach based on a biological definition of microbial populations.</title>
        <authorList>
            <person name="Arevalo P."/>
            <person name="Vaninsberghe D."/>
            <person name="Elsherbini J."/>
            <person name="Gore J."/>
            <person name="Polz M."/>
        </authorList>
    </citation>
    <scope>NUCLEOTIDE SEQUENCE [LARGE SCALE GENOMIC DNA]</scope>
    <source>
        <strain evidence="2 3">10N.222.48.A1</strain>
    </source>
</reference>
<evidence type="ECO:0000313" key="3">
    <source>
        <dbReference type="Proteomes" id="UP000305840"/>
    </source>
</evidence>
<feature type="transmembrane region" description="Helical" evidence="1">
    <location>
        <begin position="42"/>
        <end position="61"/>
    </location>
</feature>
<sequence>MNSNTTTKKDPPKACFLSDGKLNRWRFSLKVLSTKARIPCRWFAILFPIFVIEVKALTLTYELY</sequence>
<accession>A0A4U2BJP5</accession>
<keyword evidence="1" id="KW-0812">Transmembrane</keyword>
<name>A0A4U2BJP5_9VIBR</name>
<evidence type="ECO:0000256" key="1">
    <source>
        <dbReference type="SAM" id="Phobius"/>
    </source>
</evidence>
<proteinExistence type="predicted"/>
<gene>
    <name evidence="2" type="ORF">FCV91_22875</name>
</gene>
<evidence type="ECO:0000313" key="2">
    <source>
        <dbReference type="EMBL" id="TKG02398.1"/>
    </source>
</evidence>
<dbReference type="EMBL" id="SYVO01000107">
    <property type="protein sequence ID" value="TKG02398.1"/>
    <property type="molecule type" value="Genomic_DNA"/>
</dbReference>
<protein>
    <submittedName>
        <fullName evidence="2">Uncharacterized protein</fullName>
    </submittedName>
</protein>